<reference evidence="1 2" key="1">
    <citation type="submission" date="2007-03" db="EMBL/GenBank/DDBJ databases">
        <authorList>
            <person name="Stal L."/>
            <person name="Ferriera S."/>
            <person name="Johnson J."/>
            <person name="Kravitz S."/>
            <person name="Beeson K."/>
            <person name="Sutton G."/>
            <person name="Rogers Y.-H."/>
            <person name="Friedman R."/>
            <person name="Frazier M."/>
            <person name="Venter J.C."/>
        </authorList>
    </citation>
    <scope>NUCLEOTIDE SEQUENCE [LARGE SCALE GENOMIC DNA]</scope>
    <source>
        <strain evidence="1 2">CCY0110</strain>
    </source>
</reference>
<proteinExistence type="predicted"/>
<dbReference type="eggNOG" id="ENOG5031G8R">
    <property type="taxonomic scope" value="Bacteria"/>
</dbReference>
<dbReference type="Proteomes" id="UP000003781">
    <property type="component" value="Unassembled WGS sequence"/>
</dbReference>
<evidence type="ECO:0000313" key="2">
    <source>
        <dbReference type="Proteomes" id="UP000003781"/>
    </source>
</evidence>
<protein>
    <submittedName>
        <fullName evidence="1">Uncharacterized protein</fullName>
    </submittedName>
</protein>
<name>A3IMM9_9CHRO</name>
<evidence type="ECO:0000313" key="1">
    <source>
        <dbReference type="EMBL" id="EAZ92132.1"/>
    </source>
</evidence>
<organism evidence="1 2">
    <name type="scientific">Crocosphaera chwakensis CCY0110</name>
    <dbReference type="NCBI Taxonomy" id="391612"/>
    <lineage>
        <taxon>Bacteria</taxon>
        <taxon>Bacillati</taxon>
        <taxon>Cyanobacteriota</taxon>
        <taxon>Cyanophyceae</taxon>
        <taxon>Oscillatoriophycideae</taxon>
        <taxon>Chroococcales</taxon>
        <taxon>Aphanothecaceae</taxon>
        <taxon>Crocosphaera</taxon>
        <taxon>Crocosphaera chwakensis</taxon>
    </lineage>
</organism>
<sequence length="144" mass="16351">MGLASLTVSLTPNLALSQSINPLKGEWINISCEDEPSITLTPDKQEMIRTALKDNKEVQALFSQLARQPLTEGLLESFLSLADYSLNEFRHQSEGQSIGLLSLFFNEAMIDTLFTEVRSQWKQEIEKACADKSTNQEYFWEETE</sequence>
<gene>
    <name evidence="1" type="ORF">CY0110_24516</name>
</gene>
<dbReference type="EMBL" id="AAXW01000008">
    <property type="protein sequence ID" value="EAZ92132.1"/>
    <property type="molecule type" value="Genomic_DNA"/>
</dbReference>
<keyword evidence="2" id="KW-1185">Reference proteome</keyword>
<accession>A3IMM9</accession>
<comment type="caution">
    <text evidence="1">The sequence shown here is derived from an EMBL/GenBank/DDBJ whole genome shotgun (WGS) entry which is preliminary data.</text>
</comment>
<dbReference type="AlphaFoldDB" id="A3IMM9"/>